<sequence>MNNDQKSPNDIFNETVIEILKEMYAFFGKGDMSSSLEANLIFDESQRVIKWETLLVNGQGQTAPIELSMKINSISAQLSDLPANYRLASCKFSVQSGGHMDIDPVYR</sequence>
<gene>
    <name evidence="1" type="ORF">GYA27_00885</name>
</gene>
<dbReference type="AlphaFoldDB" id="A0A7X9DKA3"/>
<protein>
    <submittedName>
        <fullName evidence="1">Uncharacterized protein</fullName>
    </submittedName>
</protein>
<dbReference type="EMBL" id="JAAZNL010000007">
    <property type="protein sequence ID" value="NMB69745.1"/>
    <property type="molecule type" value="Genomic_DNA"/>
</dbReference>
<name>A0A7X9DKA3_UNCKA</name>
<organism evidence="1 2">
    <name type="scientific">candidate division WWE3 bacterium</name>
    <dbReference type="NCBI Taxonomy" id="2053526"/>
    <lineage>
        <taxon>Bacteria</taxon>
        <taxon>Katanobacteria</taxon>
    </lineage>
</organism>
<comment type="caution">
    <text evidence="1">The sequence shown here is derived from an EMBL/GenBank/DDBJ whole genome shotgun (WGS) entry which is preliminary data.</text>
</comment>
<evidence type="ECO:0000313" key="2">
    <source>
        <dbReference type="Proteomes" id="UP000526033"/>
    </source>
</evidence>
<proteinExistence type="predicted"/>
<accession>A0A7X9DKA3</accession>
<dbReference type="Proteomes" id="UP000526033">
    <property type="component" value="Unassembled WGS sequence"/>
</dbReference>
<reference evidence="1 2" key="1">
    <citation type="journal article" date="2020" name="Biotechnol. Biofuels">
        <title>New insights from the biogas microbiome by comprehensive genome-resolved metagenomics of nearly 1600 species originating from multiple anaerobic digesters.</title>
        <authorList>
            <person name="Campanaro S."/>
            <person name="Treu L."/>
            <person name="Rodriguez-R L.M."/>
            <person name="Kovalovszki A."/>
            <person name="Ziels R.M."/>
            <person name="Maus I."/>
            <person name="Zhu X."/>
            <person name="Kougias P.G."/>
            <person name="Basile A."/>
            <person name="Luo G."/>
            <person name="Schluter A."/>
            <person name="Konstantinidis K.T."/>
            <person name="Angelidaki I."/>
        </authorList>
    </citation>
    <scope>NUCLEOTIDE SEQUENCE [LARGE SCALE GENOMIC DNA]</scope>
    <source>
        <strain evidence="1">AS27yjCOA_165</strain>
    </source>
</reference>
<evidence type="ECO:0000313" key="1">
    <source>
        <dbReference type="EMBL" id="NMB69745.1"/>
    </source>
</evidence>